<dbReference type="OMA" id="YGSSYNW"/>
<dbReference type="OrthoDB" id="8187528at2759"/>
<evidence type="ECO:0008006" key="11">
    <source>
        <dbReference type="Google" id="ProtNLM"/>
    </source>
</evidence>
<proteinExistence type="inferred from homology"/>
<evidence type="ECO:0000256" key="5">
    <source>
        <dbReference type="ARBA" id="ARBA00022989"/>
    </source>
</evidence>
<protein>
    <recommendedName>
        <fullName evidence="11">Scavenger receptor class B member 1</fullName>
    </recommendedName>
</protein>
<keyword evidence="6 8" id="KW-0472">Membrane</keyword>
<organism evidence="9 10">
    <name type="scientific">Lucilia cuprina</name>
    <name type="common">Green bottle fly</name>
    <name type="synonym">Australian sheep blowfly</name>
    <dbReference type="NCBI Taxonomy" id="7375"/>
    <lineage>
        <taxon>Eukaryota</taxon>
        <taxon>Metazoa</taxon>
        <taxon>Ecdysozoa</taxon>
        <taxon>Arthropoda</taxon>
        <taxon>Hexapoda</taxon>
        <taxon>Insecta</taxon>
        <taxon>Pterygota</taxon>
        <taxon>Neoptera</taxon>
        <taxon>Endopterygota</taxon>
        <taxon>Diptera</taxon>
        <taxon>Brachycera</taxon>
        <taxon>Muscomorpha</taxon>
        <taxon>Oestroidea</taxon>
        <taxon>Calliphoridae</taxon>
        <taxon>Luciliinae</taxon>
        <taxon>Lucilia</taxon>
    </lineage>
</organism>
<dbReference type="EMBL" id="JRES01000644">
    <property type="protein sequence ID" value="KNC29676.1"/>
    <property type="molecule type" value="Genomic_DNA"/>
</dbReference>
<comment type="subcellular location">
    <subcellularLocation>
        <location evidence="1">Cell membrane</location>
    </subcellularLocation>
</comment>
<dbReference type="GO" id="GO:0005886">
    <property type="term" value="C:plasma membrane"/>
    <property type="evidence" value="ECO:0007669"/>
    <property type="project" value="UniProtKB-SubCell"/>
</dbReference>
<evidence type="ECO:0000256" key="1">
    <source>
        <dbReference type="ARBA" id="ARBA00004236"/>
    </source>
</evidence>
<evidence type="ECO:0000256" key="3">
    <source>
        <dbReference type="ARBA" id="ARBA00022475"/>
    </source>
</evidence>
<name>A0A0L0CBP2_LUCCU</name>
<dbReference type="Pfam" id="PF01130">
    <property type="entry name" value="CD36"/>
    <property type="match status" value="1"/>
</dbReference>
<evidence type="ECO:0000313" key="10">
    <source>
        <dbReference type="Proteomes" id="UP000037069"/>
    </source>
</evidence>
<dbReference type="GO" id="GO:0005044">
    <property type="term" value="F:scavenger receptor activity"/>
    <property type="evidence" value="ECO:0007669"/>
    <property type="project" value="TreeGrafter"/>
</dbReference>
<reference evidence="9 10" key="1">
    <citation type="journal article" date="2015" name="Nat. Commun.">
        <title>Lucilia cuprina genome unlocks parasitic fly biology to underpin future interventions.</title>
        <authorList>
            <person name="Anstead C.A."/>
            <person name="Korhonen P.K."/>
            <person name="Young N.D."/>
            <person name="Hall R.S."/>
            <person name="Jex A.R."/>
            <person name="Murali S.C."/>
            <person name="Hughes D.S."/>
            <person name="Lee S.F."/>
            <person name="Perry T."/>
            <person name="Stroehlein A.J."/>
            <person name="Ansell B.R."/>
            <person name="Breugelmans B."/>
            <person name="Hofmann A."/>
            <person name="Qu J."/>
            <person name="Dugan S."/>
            <person name="Lee S.L."/>
            <person name="Chao H."/>
            <person name="Dinh H."/>
            <person name="Han Y."/>
            <person name="Doddapaneni H.V."/>
            <person name="Worley K.C."/>
            <person name="Muzny D.M."/>
            <person name="Ioannidis P."/>
            <person name="Waterhouse R.M."/>
            <person name="Zdobnov E.M."/>
            <person name="James P.J."/>
            <person name="Bagnall N.H."/>
            <person name="Kotze A.C."/>
            <person name="Gibbs R.A."/>
            <person name="Richards S."/>
            <person name="Batterham P."/>
            <person name="Gasser R.B."/>
        </authorList>
    </citation>
    <scope>NUCLEOTIDE SEQUENCE [LARGE SCALE GENOMIC DNA]</scope>
    <source>
        <strain evidence="9 10">LS</strain>
        <tissue evidence="9">Full body</tissue>
    </source>
</reference>
<evidence type="ECO:0000256" key="2">
    <source>
        <dbReference type="ARBA" id="ARBA00010532"/>
    </source>
</evidence>
<dbReference type="GO" id="GO:0005737">
    <property type="term" value="C:cytoplasm"/>
    <property type="evidence" value="ECO:0007669"/>
    <property type="project" value="TreeGrafter"/>
</dbReference>
<keyword evidence="5 8" id="KW-1133">Transmembrane helix</keyword>
<evidence type="ECO:0000256" key="4">
    <source>
        <dbReference type="ARBA" id="ARBA00022692"/>
    </source>
</evidence>
<keyword evidence="7" id="KW-0325">Glycoprotein</keyword>
<dbReference type="PRINTS" id="PR01609">
    <property type="entry name" value="CD36FAMILY"/>
</dbReference>
<dbReference type="AlphaFoldDB" id="A0A0L0CBP2"/>
<evidence type="ECO:0000256" key="6">
    <source>
        <dbReference type="ARBA" id="ARBA00023136"/>
    </source>
</evidence>
<feature type="transmembrane region" description="Helical" evidence="8">
    <location>
        <begin position="9"/>
        <end position="27"/>
    </location>
</feature>
<evidence type="ECO:0000256" key="7">
    <source>
        <dbReference type="ARBA" id="ARBA00023180"/>
    </source>
</evidence>
<dbReference type="PANTHER" id="PTHR11923:SF89">
    <property type="entry name" value="GH15894P"/>
    <property type="match status" value="1"/>
</dbReference>
<evidence type="ECO:0000256" key="8">
    <source>
        <dbReference type="SAM" id="Phobius"/>
    </source>
</evidence>
<evidence type="ECO:0000313" key="9">
    <source>
        <dbReference type="EMBL" id="KNC29676.1"/>
    </source>
</evidence>
<dbReference type="InterPro" id="IPR002159">
    <property type="entry name" value="CD36_fam"/>
</dbReference>
<dbReference type="PANTHER" id="PTHR11923">
    <property type="entry name" value="SCAVENGER RECEPTOR CLASS B TYPE-1 SR-B1"/>
    <property type="match status" value="1"/>
</dbReference>
<feature type="transmembrane region" description="Helical" evidence="8">
    <location>
        <begin position="450"/>
        <end position="470"/>
    </location>
</feature>
<gene>
    <name evidence="9" type="ORF">FF38_08694</name>
</gene>
<keyword evidence="3" id="KW-1003">Cell membrane</keyword>
<keyword evidence="4 8" id="KW-0812">Transmembrane</keyword>
<comment type="caution">
    <text evidence="9">The sequence shown here is derived from an EMBL/GenBank/DDBJ whole genome shotgun (WGS) entry which is preliminary data.</text>
</comment>
<dbReference type="Proteomes" id="UP000037069">
    <property type="component" value="Unassembled WGS sequence"/>
</dbReference>
<sequence length="487" mass="56216">MTANRRGKLITLSIVGTTATLLFFISLNVDYQWELAKEHVRFRSGMPSQANWITSPYGRLKVYLFNVTNSAEFLNGTDTRLKVQQVGPIAYAIKGHNDIKHQSHDTLTYRKIRYGETSFDPEASCSPDILNQTIILPNLVLLGAAAKLHDWVFLVRHAFNAITINETPFLTNSINYFLWDFKVPALNMLSKYVPNIVANCGMLYNALREKNEEYNVRIGLDNGMDNFFRVNTLNNKTFFPERIAQLKRDRRSNDYCPIKLDNAFDNSLFPPNVPEGRDFNIVAIESCRTLKMKYDQIVEYMGLKSYRYTIGESGDSSGCLDYTMGIKLPKGLFDVSKCLINDVPSAFSAPHFYGTEYNYSAHYEGLNPNKEEHEAHIILEPVTGIPVEEKYRFQSNIPMPDMRGYNRELQKFSNKIIPSFWYEYDLDDLPSIIQFLIKFNVKIVPVLQPILMALFVILALYCYLKIYLLVKQLTLRDIYQKYCKHSK</sequence>
<accession>A0A0L0CBP2</accession>
<keyword evidence="10" id="KW-1185">Reference proteome</keyword>
<comment type="similarity">
    <text evidence="2">Belongs to the CD36 family.</text>
</comment>